<dbReference type="AlphaFoldDB" id="A0A069RJ36"/>
<name>A0A069RJ36_PEPLI</name>
<dbReference type="Pfam" id="PF07314">
    <property type="entry name" value="Lit"/>
    <property type="match status" value="1"/>
</dbReference>
<protein>
    <recommendedName>
        <fullName evidence="4">Integral membrane protein</fullName>
    </recommendedName>
</protein>
<evidence type="ECO:0008006" key="4">
    <source>
        <dbReference type="Google" id="ProtNLM"/>
    </source>
</evidence>
<feature type="transmembrane region" description="Helical" evidence="1">
    <location>
        <begin position="6"/>
        <end position="29"/>
    </location>
</feature>
<reference evidence="2 3" key="1">
    <citation type="submission" date="2014-03" db="EMBL/GenBank/DDBJ databases">
        <title>Genome sequence of Clostridium litorale W6, DSM 5388.</title>
        <authorList>
            <person name="Poehlein A."/>
            <person name="Jagirdar A."/>
            <person name="Khonsari B."/>
            <person name="Chibani C.M."/>
            <person name="Gutierrez Gutierrez D.A."/>
            <person name="Davydova E."/>
            <person name="Alghaithi H.S."/>
            <person name="Nair K.P."/>
            <person name="Dhamotharan K."/>
            <person name="Chandran L."/>
            <person name="G W."/>
            <person name="Daniel R."/>
        </authorList>
    </citation>
    <scope>NUCLEOTIDE SEQUENCE [LARGE SCALE GENOMIC DNA]</scope>
    <source>
        <strain evidence="2 3">W6</strain>
    </source>
</reference>
<feature type="transmembrane region" description="Helical" evidence="1">
    <location>
        <begin position="130"/>
        <end position="152"/>
    </location>
</feature>
<dbReference type="RefSeq" id="WP_038262769.1">
    <property type="nucleotide sequence ID" value="NZ_FSRH01000007.1"/>
</dbReference>
<dbReference type="STRING" id="1121324.CLIT_5c01420"/>
<dbReference type="OrthoDB" id="9813051at2"/>
<dbReference type="EMBL" id="JJMM01000005">
    <property type="protein sequence ID" value="KDR96130.1"/>
    <property type="molecule type" value="Genomic_DNA"/>
</dbReference>
<keyword evidence="3" id="KW-1185">Reference proteome</keyword>
<gene>
    <name evidence="2" type="ORF">CLIT_5c01420</name>
</gene>
<accession>A0A069RJ36</accession>
<organism evidence="2 3">
    <name type="scientific">Peptoclostridium litorale DSM 5388</name>
    <dbReference type="NCBI Taxonomy" id="1121324"/>
    <lineage>
        <taxon>Bacteria</taxon>
        <taxon>Bacillati</taxon>
        <taxon>Bacillota</taxon>
        <taxon>Clostridia</taxon>
        <taxon>Peptostreptococcales</taxon>
        <taxon>Peptoclostridiaceae</taxon>
        <taxon>Peptoclostridium</taxon>
    </lineage>
</organism>
<proteinExistence type="predicted"/>
<feature type="transmembrane region" description="Helical" evidence="1">
    <location>
        <begin position="96"/>
        <end position="115"/>
    </location>
</feature>
<keyword evidence="1" id="KW-1133">Transmembrane helix</keyword>
<sequence>MKKAYSIFLGVLIFLFILISAVFCISFSLKYYSHQHEKNGVYEIYGKAVADDVTIQIVEYIKSERECLYYPDSNGMNIFTQREIVHMEDVKGLFEFYGRARILIIAAVAISAVFFRKTAYSFVQGVLKGILMSFVVLLTVCMLAVLNFGYMFEKFHKIFFRNEFWMLDPGESIIINILPINFFVNTALWIFILTLAFTVAVTVILHAFKKHILDSIY</sequence>
<evidence type="ECO:0000256" key="1">
    <source>
        <dbReference type="SAM" id="Phobius"/>
    </source>
</evidence>
<feature type="transmembrane region" description="Helical" evidence="1">
    <location>
        <begin position="188"/>
        <end position="208"/>
    </location>
</feature>
<evidence type="ECO:0000313" key="3">
    <source>
        <dbReference type="Proteomes" id="UP000027946"/>
    </source>
</evidence>
<dbReference type="Proteomes" id="UP000027946">
    <property type="component" value="Unassembled WGS sequence"/>
</dbReference>
<dbReference type="NCBIfam" id="TIGR01906">
    <property type="entry name" value="integ_TIGR01906"/>
    <property type="match status" value="1"/>
</dbReference>
<comment type="caution">
    <text evidence="2">The sequence shown here is derived from an EMBL/GenBank/DDBJ whole genome shotgun (WGS) entry which is preliminary data.</text>
</comment>
<dbReference type="eggNOG" id="COG4478">
    <property type="taxonomic scope" value="Bacteria"/>
</dbReference>
<keyword evidence="1" id="KW-0472">Membrane</keyword>
<keyword evidence="1" id="KW-0812">Transmembrane</keyword>
<dbReference type="InterPro" id="IPR010178">
    <property type="entry name" value="Lit"/>
</dbReference>
<evidence type="ECO:0000313" key="2">
    <source>
        <dbReference type="EMBL" id="KDR96130.1"/>
    </source>
</evidence>